<dbReference type="Gene3D" id="3.40.50.880">
    <property type="match status" value="1"/>
</dbReference>
<dbReference type="NCBIfam" id="TIGR00337">
    <property type="entry name" value="PyrG"/>
    <property type="match status" value="1"/>
</dbReference>
<dbReference type="GO" id="GO:0003883">
    <property type="term" value="F:CTP synthase activity"/>
    <property type="evidence" value="ECO:0007669"/>
    <property type="project" value="UniProtKB-EC"/>
</dbReference>
<comment type="catalytic activity">
    <reaction evidence="9">
        <text>UTP + NH4(+) + ATP = CTP + ADP + phosphate + 2 H(+)</text>
        <dbReference type="Rhea" id="RHEA:16597"/>
        <dbReference type="ChEBI" id="CHEBI:15378"/>
        <dbReference type="ChEBI" id="CHEBI:28938"/>
        <dbReference type="ChEBI" id="CHEBI:30616"/>
        <dbReference type="ChEBI" id="CHEBI:37563"/>
        <dbReference type="ChEBI" id="CHEBI:43474"/>
        <dbReference type="ChEBI" id="CHEBI:46398"/>
        <dbReference type="ChEBI" id="CHEBI:456216"/>
    </reaction>
</comment>
<dbReference type="Pfam" id="PF00117">
    <property type="entry name" value="GATase"/>
    <property type="match status" value="1"/>
</dbReference>
<dbReference type="NCBIfam" id="NF003792">
    <property type="entry name" value="PRK05380.1"/>
    <property type="match status" value="1"/>
</dbReference>
<keyword evidence="4 9" id="KW-0547">Nucleotide-binding</keyword>
<protein>
    <recommendedName>
        <fullName evidence="9">CTP synthase</fullName>
        <ecNumber evidence="9">6.3.4.2</ecNumber>
    </recommendedName>
    <alternativeName>
        <fullName evidence="9">Cytidine 5'-triphosphate synthase</fullName>
    </alternativeName>
    <alternativeName>
        <fullName evidence="9">Cytidine triphosphate synthetase</fullName>
        <shortName evidence="9">CTP synthetase</shortName>
        <shortName evidence="9">CTPS</shortName>
    </alternativeName>
    <alternativeName>
        <fullName evidence="9">UTP--ammonia ligase</fullName>
    </alternativeName>
</protein>
<comment type="subunit">
    <text evidence="9">Homotetramer.</text>
</comment>
<feature type="binding site" evidence="9">
    <location>
        <position position="222"/>
    </location>
    <ligand>
        <name>CTP</name>
        <dbReference type="ChEBI" id="CHEBI:37563"/>
        <note>allosteric inhibitor</note>
    </ligand>
</feature>
<feature type="binding site" evidence="9">
    <location>
        <position position="139"/>
    </location>
    <ligand>
        <name>Mg(2+)</name>
        <dbReference type="ChEBI" id="CHEBI:18420"/>
    </ligand>
</feature>
<feature type="region of interest" description="Disordered" evidence="10">
    <location>
        <begin position="423"/>
        <end position="442"/>
    </location>
</feature>
<comment type="pathway">
    <text evidence="1 9">Pyrimidine metabolism; CTP biosynthesis via de novo pathway; CTP from UDP: step 2/2.</text>
</comment>
<feature type="binding site" evidence="9">
    <location>
        <position position="222"/>
    </location>
    <ligand>
        <name>UTP</name>
        <dbReference type="ChEBI" id="CHEBI:46398"/>
    </ligand>
</feature>
<dbReference type="HAMAP" id="MF_01227">
    <property type="entry name" value="PyrG"/>
    <property type="match status" value="1"/>
</dbReference>
<feature type="binding site" evidence="9">
    <location>
        <position position="403"/>
    </location>
    <ligand>
        <name>L-glutamine</name>
        <dbReference type="ChEBI" id="CHEBI:58359"/>
    </ligand>
</feature>
<feature type="active site" evidence="9">
    <location>
        <position position="517"/>
    </location>
</feature>
<keyword evidence="7 9" id="KW-0665">Pyrimidine biosynthesis</keyword>
<evidence type="ECO:0000256" key="8">
    <source>
        <dbReference type="ARBA" id="ARBA00047781"/>
    </source>
</evidence>
<feature type="binding site" evidence="9">
    <location>
        <position position="13"/>
    </location>
    <ligand>
        <name>CTP</name>
        <dbReference type="ChEBI" id="CHEBI:37563"/>
        <note>allosteric inhibitor</note>
    </ligand>
</feature>
<feature type="binding site" evidence="9">
    <location>
        <position position="13"/>
    </location>
    <ligand>
        <name>UTP</name>
        <dbReference type="ChEBI" id="CHEBI:46398"/>
    </ligand>
</feature>
<feature type="active site" description="Nucleophile; for glutamine hydrolysis" evidence="9">
    <location>
        <position position="379"/>
    </location>
</feature>
<feature type="binding site" evidence="9">
    <location>
        <position position="71"/>
    </location>
    <ligand>
        <name>ATP</name>
        <dbReference type="ChEBI" id="CHEBI:30616"/>
    </ligand>
</feature>
<feature type="binding site" evidence="9">
    <location>
        <begin position="380"/>
        <end position="383"/>
    </location>
    <ligand>
        <name>L-glutamine</name>
        <dbReference type="ChEBI" id="CHEBI:58359"/>
    </ligand>
</feature>
<feature type="binding site" evidence="9">
    <location>
        <position position="470"/>
    </location>
    <ligand>
        <name>L-glutamine</name>
        <dbReference type="ChEBI" id="CHEBI:58359"/>
    </ligand>
</feature>
<evidence type="ECO:0000313" key="13">
    <source>
        <dbReference type="EMBL" id="WOJ95384.1"/>
    </source>
</evidence>
<dbReference type="Proteomes" id="UP001626549">
    <property type="component" value="Chromosome"/>
</dbReference>
<feature type="domain" description="Glutamine amidotransferase" evidence="11">
    <location>
        <begin position="301"/>
        <end position="534"/>
    </location>
</feature>
<dbReference type="InterPro" id="IPR027417">
    <property type="entry name" value="P-loop_NTPase"/>
</dbReference>
<evidence type="ECO:0000256" key="2">
    <source>
        <dbReference type="ARBA" id="ARBA00007533"/>
    </source>
</evidence>
<gene>
    <name evidence="9" type="primary">pyrG</name>
    <name evidence="13" type="ORF">R0137_08930</name>
</gene>
<dbReference type="EMBL" id="CP136865">
    <property type="protein sequence ID" value="WOJ95384.1"/>
    <property type="molecule type" value="Genomic_DNA"/>
</dbReference>
<comment type="similarity">
    <text evidence="2 9">Belongs to the CTP synthase family.</text>
</comment>
<feature type="binding site" evidence="9">
    <location>
        <position position="240"/>
    </location>
    <ligand>
        <name>ATP</name>
        <dbReference type="ChEBI" id="CHEBI:30616"/>
    </ligand>
</feature>
<comment type="catalytic activity">
    <reaction evidence="9">
        <text>L-glutamine + H2O = L-glutamate + NH4(+)</text>
        <dbReference type="Rhea" id="RHEA:15889"/>
        <dbReference type="ChEBI" id="CHEBI:15377"/>
        <dbReference type="ChEBI" id="CHEBI:28938"/>
        <dbReference type="ChEBI" id="CHEBI:29985"/>
        <dbReference type="ChEBI" id="CHEBI:58359"/>
    </reaction>
</comment>
<proteinExistence type="inferred from homology"/>
<dbReference type="PANTHER" id="PTHR11550:SF0">
    <property type="entry name" value="CTP SYNTHASE-RELATED"/>
    <property type="match status" value="1"/>
</dbReference>
<evidence type="ECO:0000256" key="7">
    <source>
        <dbReference type="ARBA" id="ARBA00022975"/>
    </source>
</evidence>
<feature type="region of interest" description="Amidoligase domain" evidence="9">
    <location>
        <begin position="1"/>
        <end position="265"/>
    </location>
</feature>
<dbReference type="InterPro" id="IPR017456">
    <property type="entry name" value="CTP_synthase_N"/>
</dbReference>
<dbReference type="CDD" id="cd03113">
    <property type="entry name" value="CTPS_N"/>
    <property type="match status" value="1"/>
</dbReference>
<comment type="miscellaneous">
    <text evidence="9">CTPSs have evolved a hybrid strategy for distinguishing between UTP and CTP. The overlapping regions of the product feedback inhibitory and substrate sites recognize a common feature in both compounds, the triphosphate moiety. To differentiate isosteric substrate and product pyrimidine rings, an additional pocket far from the expected kinase/ligase catalytic site, specifically recognizes the cytosine and ribose portions of the product inhibitor.</text>
</comment>
<keyword evidence="9" id="KW-0460">Magnesium</keyword>
<comment type="catalytic activity">
    <reaction evidence="8 9">
        <text>UTP + L-glutamine + ATP + H2O = CTP + L-glutamate + ADP + phosphate + 2 H(+)</text>
        <dbReference type="Rhea" id="RHEA:26426"/>
        <dbReference type="ChEBI" id="CHEBI:15377"/>
        <dbReference type="ChEBI" id="CHEBI:15378"/>
        <dbReference type="ChEBI" id="CHEBI:29985"/>
        <dbReference type="ChEBI" id="CHEBI:30616"/>
        <dbReference type="ChEBI" id="CHEBI:37563"/>
        <dbReference type="ChEBI" id="CHEBI:43474"/>
        <dbReference type="ChEBI" id="CHEBI:46398"/>
        <dbReference type="ChEBI" id="CHEBI:58359"/>
        <dbReference type="ChEBI" id="CHEBI:456216"/>
        <dbReference type="EC" id="6.3.4.2"/>
    </reaction>
</comment>
<sequence length="552" mass="60552">MTRLVFVTGGVVSSLGKGIAAASLAAVLEARGLKVTLLKLDPYINIDPGTMSPFQHGEVYVTDDGAETDLDLGHYERFTRAVMSRRNNFTTGRVYNQVLAKERRGDYLGGTVQVIPHITDEIKRRVIAGAGDADVAVVEIGGTVGDIEGLPFLEAARQLKVEMGSSRALLMHLTLVPYIATAGEIKTKPTQHSVKELRSIGLQPDILLCRSTVPIEESACSKIALFTNVEARAVIPLLDADTIYRIPRALHANGLDDFVVERFNLECSPADLREWDEVLQRQVAERQARVRVAMVGKYMELPDAYKSLNEALSHAGLQTLTDVQVDYVEAEDIERDGVGILEGVDAILVPGGFGDRGVEGKIEAVRYARENDIPFLGICLGMHVALVEYARNVCGLDGAHSSEMAPESPHPIVALITEWQNADGSTEQRDESSDLGGTMRLGSQPCHLEEGTRIREIYAADVINERHRHRYEVNNNYVDTLQDHGMVIAGWSADKSLVEMVELPEHAWFVACQFHPEFTSRPRGGHPLFTSYIQAACQRAAGNRFARDTAAG</sequence>
<evidence type="ECO:0000256" key="10">
    <source>
        <dbReference type="SAM" id="MobiDB-lite"/>
    </source>
</evidence>
<evidence type="ECO:0000256" key="3">
    <source>
        <dbReference type="ARBA" id="ARBA00022598"/>
    </source>
</evidence>
<comment type="function">
    <text evidence="9">Catalyzes the ATP-dependent amination of UTP to CTP with either L-glutamine or ammonia as the source of nitrogen. Regulates intracellular CTP levels through interactions with the four ribonucleotide triphosphates.</text>
</comment>
<dbReference type="Gene3D" id="3.40.50.300">
    <property type="entry name" value="P-loop containing nucleotide triphosphate hydrolases"/>
    <property type="match status" value="1"/>
</dbReference>
<evidence type="ECO:0000313" key="14">
    <source>
        <dbReference type="Proteomes" id="UP001626549"/>
    </source>
</evidence>
<dbReference type="SUPFAM" id="SSF52317">
    <property type="entry name" value="Class I glutamine amidotransferase-like"/>
    <property type="match status" value="1"/>
</dbReference>
<evidence type="ECO:0000259" key="12">
    <source>
        <dbReference type="Pfam" id="PF06418"/>
    </source>
</evidence>
<evidence type="ECO:0000256" key="9">
    <source>
        <dbReference type="HAMAP-Rule" id="MF_01227"/>
    </source>
</evidence>
<evidence type="ECO:0000256" key="4">
    <source>
        <dbReference type="ARBA" id="ARBA00022741"/>
    </source>
</evidence>
<name>A0ABZ0I9C0_9GAMM</name>
<dbReference type="PANTHER" id="PTHR11550">
    <property type="entry name" value="CTP SYNTHASE"/>
    <property type="match status" value="1"/>
</dbReference>
<keyword evidence="3 9" id="KW-0436">Ligase</keyword>
<accession>A0ABZ0I9C0</accession>
<comment type="activity regulation">
    <text evidence="9">Allosterically activated by GTP, when glutamine is the substrate; GTP has no effect on the reaction when ammonia is the substrate. The allosteric effector GTP functions by stabilizing the protein conformation that binds the tetrahedral intermediate(s) formed during glutamine hydrolysis. Inhibited by the product CTP, via allosteric rather than competitive inhibition.</text>
</comment>
<feature type="binding site" evidence="9">
    <location>
        <begin position="146"/>
        <end position="148"/>
    </location>
    <ligand>
        <name>CTP</name>
        <dbReference type="ChEBI" id="CHEBI:37563"/>
        <note>allosteric inhibitor</note>
    </ligand>
</feature>
<dbReference type="InterPro" id="IPR033828">
    <property type="entry name" value="GATase1_CTP_Synthase"/>
</dbReference>
<comment type="caution">
    <text evidence="9">Lacks conserved residue(s) required for the propagation of feature annotation.</text>
</comment>
<evidence type="ECO:0000256" key="1">
    <source>
        <dbReference type="ARBA" id="ARBA00005171"/>
    </source>
</evidence>
<feature type="binding site" evidence="9">
    <location>
        <position position="71"/>
    </location>
    <ligand>
        <name>Mg(2+)</name>
        <dbReference type="ChEBI" id="CHEBI:18420"/>
    </ligand>
</feature>
<dbReference type="EC" id="6.3.4.2" evidence="9"/>
<evidence type="ECO:0000256" key="5">
    <source>
        <dbReference type="ARBA" id="ARBA00022840"/>
    </source>
</evidence>
<reference evidence="13 14" key="1">
    <citation type="submission" date="2023-10" db="EMBL/GenBank/DDBJ databases">
        <title>Two novel species belonging to the OM43/NOR5 clade.</title>
        <authorList>
            <person name="Park M."/>
        </authorList>
    </citation>
    <scope>NUCLEOTIDE SEQUENCE [LARGE SCALE GENOMIC DNA]</scope>
    <source>
        <strain evidence="13 14">IMCC45268</strain>
    </source>
</reference>
<feature type="active site" evidence="9">
    <location>
        <position position="515"/>
    </location>
</feature>
<organism evidence="13 14">
    <name type="scientific">Congregibacter brevis</name>
    <dbReference type="NCBI Taxonomy" id="3081201"/>
    <lineage>
        <taxon>Bacteria</taxon>
        <taxon>Pseudomonadati</taxon>
        <taxon>Pseudomonadota</taxon>
        <taxon>Gammaproteobacteria</taxon>
        <taxon>Cellvibrionales</taxon>
        <taxon>Halieaceae</taxon>
        <taxon>Congregibacter</taxon>
    </lineage>
</organism>
<dbReference type="InterPro" id="IPR004468">
    <property type="entry name" value="CTP_synthase"/>
</dbReference>
<feature type="domain" description="CTP synthase N-terminal" evidence="12">
    <location>
        <begin position="4"/>
        <end position="265"/>
    </location>
</feature>
<dbReference type="CDD" id="cd01746">
    <property type="entry name" value="GATase1_CTP_Synthase"/>
    <property type="match status" value="1"/>
</dbReference>
<dbReference type="RefSeq" id="WP_407326082.1">
    <property type="nucleotide sequence ID" value="NZ_CP136865.1"/>
</dbReference>
<feature type="binding site" evidence="9">
    <location>
        <position position="352"/>
    </location>
    <ligand>
        <name>L-glutamine</name>
        <dbReference type="ChEBI" id="CHEBI:58359"/>
    </ligand>
</feature>
<evidence type="ECO:0000256" key="6">
    <source>
        <dbReference type="ARBA" id="ARBA00022962"/>
    </source>
</evidence>
<evidence type="ECO:0000259" key="11">
    <source>
        <dbReference type="Pfam" id="PF00117"/>
    </source>
</evidence>
<keyword evidence="14" id="KW-1185">Reference proteome</keyword>
<feature type="binding site" evidence="9">
    <location>
        <begin position="186"/>
        <end position="191"/>
    </location>
    <ligand>
        <name>UTP</name>
        <dbReference type="ChEBI" id="CHEBI:46398"/>
    </ligand>
</feature>
<dbReference type="InterPro" id="IPR017926">
    <property type="entry name" value="GATASE"/>
</dbReference>
<keyword evidence="6 9" id="KW-0315">Glutamine amidotransferase</keyword>
<keyword evidence="5 9" id="KW-0067">ATP-binding</keyword>
<dbReference type="SUPFAM" id="SSF52540">
    <property type="entry name" value="P-loop containing nucleoside triphosphate hydrolases"/>
    <property type="match status" value="1"/>
</dbReference>
<feature type="binding site" evidence="9">
    <location>
        <begin position="14"/>
        <end position="19"/>
    </location>
    <ligand>
        <name>ATP</name>
        <dbReference type="ChEBI" id="CHEBI:30616"/>
    </ligand>
</feature>
<dbReference type="InterPro" id="IPR029062">
    <property type="entry name" value="Class_I_gatase-like"/>
</dbReference>
<dbReference type="PROSITE" id="PS51273">
    <property type="entry name" value="GATASE_TYPE_1"/>
    <property type="match status" value="1"/>
</dbReference>
<keyword evidence="9" id="KW-0479">Metal-binding</keyword>
<dbReference type="Pfam" id="PF06418">
    <property type="entry name" value="CTP_synth_N"/>
    <property type="match status" value="1"/>
</dbReference>
<feature type="binding site" evidence="9">
    <location>
        <begin position="186"/>
        <end position="191"/>
    </location>
    <ligand>
        <name>CTP</name>
        <dbReference type="ChEBI" id="CHEBI:37563"/>
        <note>allosteric inhibitor</note>
    </ligand>
</feature>